<keyword evidence="11 13" id="KW-0275">Fatty acid biosynthesis</keyword>
<evidence type="ECO:0000256" key="4">
    <source>
        <dbReference type="ARBA" id="ARBA00022723"/>
    </source>
</evidence>
<dbReference type="PROSITE" id="PS50980">
    <property type="entry name" value="COA_CT_NTER"/>
    <property type="match status" value="1"/>
</dbReference>
<sequence>MNWLTNFVRPKLRALVARKETPDNLWVKCPKCEQMLFTRDWEANQEVCNHCGHHMRLRPLKRLPHLFDEGKYELHPLPRVNADPLKFRDTKRYDARLKEAQAKAEGTTDALVVASGLMGSRLSIVALLDFGFMGGSMGTAVGEGLVMAADLAVARKAPLIVFSASGGARMQEGILSLMQLTRTTIAVRKVKEAGLPYIVVLTDPTTGGVSASFAMLGDVHIAEPDAIIGFAGPRVIQDTIRQELPPGFQRSEYLLEHGMVDAVVHRHKLRETLIRMVSLFMDPLVVDNRPLAVTSSR</sequence>
<gene>
    <name evidence="13 15" type="primary">accD</name>
    <name evidence="15" type="ORF">LJ725_11750</name>
</gene>
<evidence type="ECO:0000256" key="9">
    <source>
        <dbReference type="ARBA" id="ARBA00022840"/>
    </source>
</evidence>
<evidence type="ECO:0000256" key="5">
    <source>
        <dbReference type="ARBA" id="ARBA00022741"/>
    </source>
</evidence>
<dbReference type="GO" id="GO:0003989">
    <property type="term" value="F:acetyl-CoA carboxylase activity"/>
    <property type="evidence" value="ECO:0007669"/>
    <property type="project" value="UniProtKB-EC"/>
</dbReference>
<name>A0ABS8KU89_9HYPH</name>
<dbReference type="InterPro" id="IPR041010">
    <property type="entry name" value="Znf-ACC"/>
</dbReference>
<evidence type="ECO:0000313" key="16">
    <source>
        <dbReference type="Proteomes" id="UP001198862"/>
    </source>
</evidence>
<evidence type="ECO:0000256" key="3">
    <source>
        <dbReference type="ARBA" id="ARBA00022679"/>
    </source>
</evidence>
<evidence type="ECO:0000256" key="8">
    <source>
        <dbReference type="ARBA" id="ARBA00022833"/>
    </source>
</evidence>
<evidence type="ECO:0000256" key="13">
    <source>
        <dbReference type="HAMAP-Rule" id="MF_01395"/>
    </source>
</evidence>
<dbReference type="InterPro" id="IPR029045">
    <property type="entry name" value="ClpP/crotonase-like_dom_sf"/>
</dbReference>
<feature type="binding site" evidence="13">
    <location>
        <position position="32"/>
    </location>
    <ligand>
        <name>Zn(2+)</name>
        <dbReference type="ChEBI" id="CHEBI:29105"/>
    </ligand>
</feature>
<evidence type="ECO:0000256" key="11">
    <source>
        <dbReference type="ARBA" id="ARBA00023160"/>
    </source>
</evidence>
<dbReference type="Pfam" id="PF01039">
    <property type="entry name" value="Carboxyl_trans"/>
    <property type="match status" value="1"/>
</dbReference>
<dbReference type="Proteomes" id="UP001198862">
    <property type="component" value="Unassembled WGS sequence"/>
</dbReference>
<evidence type="ECO:0000256" key="10">
    <source>
        <dbReference type="ARBA" id="ARBA00023098"/>
    </source>
</evidence>
<keyword evidence="9 13" id="KW-0067">ATP-binding</keyword>
<comment type="caution">
    <text evidence="15">The sequence shown here is derived from an EMBL/GenBank/DDBJ whole genome shotgun (WGS) entry which is preliminary data.</text>
</comment>
<keyword evidence="6 13" id="KW-0863">Zinc-finger</keyword>
<dbReference type="EC" id="2.1.3.15" evidence="13"/>
<feature type="binding site" evidence="13">
    <location>
        <position position="51"/>
    </location>
    <ligand>
        <name>Zn(2+)</name>
        <dbReference type="ChEBI" id="CHEBI:29105"/>
    </ligand>
</feature>
<feature type="zinc finger region" description="C4-type" evidence="13">
    <location>
        <begin position="29"/>
        <end position="51"/>
    </location>
</feature>
<dbReference type="HAMAP" id="MF_01395">
    <property type="entry name" value="AcetylCoA_CT_beta"/>
    <property type="match status" value="1"/>
</dbReference>
<comment type="cofactor">
    <cofactor evidence="13">
        <name>Zn(2+)</name>
        <dbReference type="ChEBI" id="CHEBI:29105"/>
    </cofactor>
    <text evidence="13">Binds 1 zinc ion per subunit.</text>
</comment>
<keyword evidence="8 13" id="KW-0862">Zinc</keyword>
<feature type="binding site" evidence="13">
    <location>
        <position position="48"/>
    </location>
    <ligand>
        <name>Zn(2+)</name>
        <dbReference type="ChEBI" id="CHEBI:29105"/>
    </ligand>
</feature>
<dbReference type="PANTHER" id="PTHR42995:SF5">
    <property type="entry name" value="ACETYL-COENZYME A CARBOXYLASE CARBOXYL TRANSFERASE SUBUNIT BETA, CHLOROPLASTIC"/>
    <property type="match status" value="1"/>
</dbReference>
<evidence type="ECO:0000259" key="14">
    <source>
        <dbReference type="PROSITE" id="PS50980"/>
    </source>
</evidence>
<evidence type="ECO:0000256" key="6">
    <source>
        <dbReference type="ARBA" id="ARBA00022771"/>
    </source>
</evidence>
<protein>
    <recommendedName>
        <fullName evidence="13">Acetyl-coenzyme A carboxylase carboxyl transferase subunit beta</fullName>
        <shortName evidence="13">ACCase subunit beta</shortName>
        <shortName evidence="13">Acetyl-CoA carboxylase carboxyltransferase subunit beta</shortName>
        <ecNumber evidence="13">2.1.3.15</ecNumber>
    </recommendedName>
</protein>
<dbReference type="Pfam" id="PF17848">
    <property type="entry name" value="Zn_ribbon_ACC"/>
    <property type="match status" value="1"/>
</dbReference>
<dbReference type="RefSeq" id="WP_230550836.1">
    <property type="nucleotide sequence ID" value="NZ_JAJISD010000004.1"/>
</dbReference>
<feature type="domain" description="CoA carboxyltransferase N-terminal" evidence="14">
    <location>
        <begin position="25"/>
        <end position="295"/>
    </location>
</feature>
<dbReference type="PRINTS" id="PR01070">
    <property type="entry name" value="ACCCTRFRASEB"/>
</dbReference>
<comment type="catalytic activity">
    <reaction evidence="13">
        <text>N(6)-carboxybiotinyl-L-lysyl-[protein] + acetyl-CoA = N(6)-biotinyl-L-lysyl-[protein] + malonyl-CoA</text>
        <dbReference type="Rhea" id="RHEA:54728"/>
        <dbReference type="Rhea" id="RHEA-COMP:10505"/>
        <dbReference type="Rhea" id="RHEA-COMP:10506"/>
        <dbReference type="ChEBI" id="CHEBI:57288"/>
        <dbReference type="ChEBI" id="CHEBI:57384"/>
        <dbReference type="ChEBI" id="CHEBI:83144"/>
        <dbReference type="ChEBI" id="CHEBI:83145"/>
        <dbReference type="EC" id="2.1.3.15"/>
    </reaction>
</comment>
<dbReference type="SUPFAM" id="SSF52096">
    <property type="entry name" value="ClpP/crotonase"/>
    <property type="match status" value="1"/>
</dbReference>
<keyword evidence="16" id="KW-1185">Reference proteome</keyword>
<comment type="pathway">
    <text evidence="13">Lipid metabolism; malonyl-CoA biosynthesis; malonyl-CoA from acetyl-CoA: step 1/1.</text>
</comment>
<dbReference type="InterPro" id="IPR011762">
    <property type="entry name" value="COA_CT_N"/>
</dbReference>
<evidence type="ECO:0000256" key="2">
    <source>
        <dbReference type="ARBA" id="ARBA00022516"/>
    </source>
</evidence>
<evidence type="ECO:0000313" key="15">
    <source>
        <dbReference type="EMBL" id="MCC8429643.1"/>
    </source>
</evidence>
<proteinExistence type="inferred from homology"/>
<keyword evidence="10 13" id="KW-0443">Lipid metabolism</keyword>
<reference evidence="15 16" key="1">
    <citation type="submission" date="2021-11" db="EMBL/GenBank/DDBJ databases">
        <authorList>
            <person name="Lee D.-H."/>
            <person name="Kim S.-B."/>
        </authorList>
    </citation>
    <scope>NUCLEOTIDE SEQUENCE [LARGE SCALE GENOMIC DNA]</scope>
    <source>
        <strain evidence="15 16">KCTC 52223</strain>
    </source>
</reference>
<keyword evidence="4 13" id="KW-0479">Metal-binding</keyword>
<dbReference type="PANTHER" id="PTHR42995">
    <property type="entry name" value="ACETYL-COENZYME A CARBOXYLASE CARBOXYL TRANSFERASE SUBUNIT BETA, CHLOROPLASTIC"/>
    <property type="match status" value="1"/>
</dbReference>
<comment type="function">
    <text evidence="12 13">Component of the acetyl coenzyme A carboxylase (ACC) complex. Biotin carboxylase (BC) catalyzes the carboxylation of biotin on its carrier protein (BCCP) and then the CO(2) group is transferred by the transcarboxylase to acetyl-CoA to form malonyl-CoA.</text>
</comment>
<feature type="binding site" evidence="13">
    <location>
        <position position="29"/>
    </location>
    <ligand>
        <name>Zn(2+)</name>
        <dbReference type="ChEBI" id="CHEBI:29105"/>
    </ligand>
</feature>
<comment type="similarity">
    <text evidence="13">Belongs to the AccD/PCCB family.</text>
</comment>
<comment type="subunit">
    <text evidence="13">Acetyl-CoA carboxylase is a heterohexamer composed of biotin carboxyl carrier protein (AccB), biotin carboxylase (AccC) and two subunits each of ACCase subunit alpha (AccA) and ACCase subunit beta (AccD).</text>
</comment>
<accession>A0ABS8KU89</accession>
<dbReference type="EMBL" id="JAJISD010000004">
    <property type="protein sequence ID" value="MCC8429643.1"/>
    <property type="molecule type" value="Genomic_DNA"/>
</dbReference>
<dbReference type="NCBIfam" id="TIGR00515">
    <property type="entry name" value="accD"/>
    <property type="match status" value="1"/>
</dbReference>
<keyword evidence="13" id="KW-0963">Cytoplasm</keyword>
<dbReference type="InterPro" id="IPR034733">
    <property type="entry name" value="AcCoA_carboxyl_beta"/>
</dbReference>
<evidence type="ECO:0000256" key="7">
    <source>
        <dbReference type="ARBA" id="ARBA00022832"/>
    </source>
</evidence>
<organism evidence="15 16">
    <name type="scientific">Reyranella aquatilis</name>
    <dbReference type="NCBI Taxonomy" id="2035356"/>
    <lineage>
        <taxon>Bacteria</taxon>
        <taxon>Pseudomonadati</taxon>
        <taxon>Pseudomonadota</taxon>
        <taxon>Alphaproteobacteria</taxon>
        <taxon>Hyphomicrobiales</taxon>
        <taxon>Reyranellaceae</taxon>
        <taxon>Reyranella</taxon>
    </lineage>
</organism>
<keyword evidence="5 13" id="KW-0547">Nucleotide-binding</keyword>
<dbReference type="InterPro" id="IPR000438">
    <property type="entry name" value="Acetyl_CoA_COase_Trfase_b_su"/>
</dbReference>
<evidence type="ECO:0000256" key="1">
    <source>
        <dbReference type="ARBA" id="ARBA00004496"/>
    </source>
</evidence>
<keyword evidence="2 13" id="KW-0444">Lipid biosynthesis</keyword>
<keyword evidence="3 13" id="KW-0808">Transferase</keyword>
<dbReference type="Gene3D" id="3.90.226.10">
    <property type="entry name" value="2-enoyl-CoA Hydratase, Chain A, domain 1"/>
    <property type="match status" value="1"/>
</dbReference>
<keyword evidence="15" id="KW-0436">Ligase</keyword>
<comment type="subcellular location">
    <subcellularLocation>
        <location evidence="1 13">Cytoplasm</location>
    </subcellularLocation>
</comment>
<keyword evidence="7 13" id="KW-0276">Fatty acid metabolism</keyword>
<evidence type="ECO:0000256" key="12">
    <source>
        <dbReference type="ARBA" id="ARBA00025280"/>
    </source>
</evidence>